<organism evidence="6 7">
    <name type="scientific">Nocardioides bruguierae</name>
    <dbReference type="NCBI Taxonomy" id="2945102"/>
    <lineage>
        <taxon>Bacteria</taxon>
        <taxon>Bacillati</taxon>
        <taxon>Actinomycetota</taxon>
        <taxon>Actinomycetes</taxon>
        <taxon>Propionibacteriales</taxon>
        <taxon>Nocardioidaceae</taxon>
        <taxon>Nocardioides</taxon>
    </lineage>
</organism>
<dbReference type="EMBL" id="JAMOIL010000022">
    <property type="protein sequence ID" value="MCM0621694.1"/>
    <property type="molecule type" value="Genomic_DNA"/>
</dbReference>
<keyword evidence="1" id="KW-0805">Transcription regulation</keyword>
<evidence type="ECO:0000256" key="2">
    <source>
        <dbReference type="ARBA" id="ARBA00023125"/>
    </source>
</evidence>
<dbReference type="GO" id="GO:0003700">
    <property type="term" value="F:DNA-binding transcription factor activity"/>
    <property type="evidence" value="ECO:0007669"/>
    <property type="project" value="TreeGrafter"/>
</dbReference>
<protein>
    <submittedName>
        <fullName evidence="6">TetR/AcrR family transcriptional regulator</fullName>
    </submittedName>
</protein>
<dbReference type="RefSeq" id="WP_250828053.1">
    <property type="nucleotide sequence ID" value="NZ_JAMOIL010000022.1"/>
</dbReference>
<dbReference type="Pfam" id="PF00440">
    <property type="entry name" value="TetR_N"/>
    <property type="match status" value="1"/>
</dbReference>
<dbReference type="PANTHER" id="PTHR30055:SF234">
    <property type="entry name" value="HTH-TYPE TRANSCRIPTIONAL REGULATOR BETI"/>
    <property type="match status" value="1"/>
</dbReference>
<evidence type="ECO:0000256" key="3">
    <source>
        <dbReference type="ARBA" id="ARBA00023163"/>
    </source>
</evidence>
<evidence type="ECO:0000256" key="1">
    <source>
        <dbReference type="ARBA" id="ARBA00023015"/>
    </source>
</evidence>
<reference evidence="6" key="1">
    <citation type="submission" date="2022-05" db="EMBL/GenBank/DDBJ databases">
        <authorList>
            <person name="Tuo L."/>
        </authorList>
    </citation>
    <scope>NUCLEOTIDE SEQUENCE</scope>
    <source>
        <strain evidence="6">BSK12Z-4</strain>
    </source>
</reference>
<dbReference type="GO" id="GO:0000976">
    <property type="term" value="F:transcription cis-regulatory region binding"/>
    <property type="evidence" value="ECO:0007669"/>
    <property type="project" value="TreeGrafter"/>
</dbReference>
<dbReference type="PRINTS" id="PR00455">
    <property type="entry name" value="HTHTETR"/>
</dbReference>
<gene>
    <name evidence="6" type="ORF">M8330_15495</name>
</gene>
<dbReference type="PANTHER" id="PTHR30055">
    <property type="entry name" value="HTH-TYPE TRANSCRIPTIONAL REGULATOR RUTR"/>
    <property type="match status" value="1"/>
</dbReference>
<dbReference type="SUPFAM" id="SSF48498">
    <property type="entry name" value="Tetracyclin repressor-like, C-terminal domain"/>
    <property type="match status" value="1"/>
</dbReference>
<evidence type="ECO:0000313" key="7">
    <source>
        <dbReference type="Proteomes" id="UP001139485"/>
    </source>
</evidence>
<keyword evidence="3" id="KW-0804">Transcription</keyword>
<evidence type="ECO:0000256" key="4">
    <source>
        <dbReference type="PROSITE-ProRule" id="PRU00335"/>
    </source>
</evidence>
<dbReference type="InterPro" id="IPR050109">
    <property type="entry name" value="HTH-type_TetR-like_transc_reg"/>
</dbReference>
<evidence type="ECO:0000313" key="6">
    <source>
        <dbReference type="EMBL" id="MCM0621694.1"/>
    </source>
</evidence>
<proteinExistence type="predicted"/>
<dbReference type="Pfam" id="PF21597">
    <property type="entry name" value="TetR_C_43"/>
    <property type="match status" value="1"/>
</dbReference>
<dbReference type="InterPro" id="IPR036271">
    <property type="entry name" value="Tet_transcr_reg_TetR-rel_C_sf"/>
</dbReference>
<dbReference type="Proteomes" id="UP001139485">
    <property type="component" value="Unassembled WGS sequence"/>
</dbReference>
<keyword evidence="2 4" id="KW-0238">DNA-binding</keyword>
<dbReference type="AlphaFoldDB" id="A0A9X2D9T6"/>
<comment type="caution">
    <text evidence="6">The sequence shown here is derived from an EMBL/GenBank/DDBJ whole genome shotgun (WGS) entry which is preliminary data.</text>
</comment>
<sequence length="222" mass="23972">MALRADAAANRERLLVAAREVFAERGLESTMTEVARRAGVGVGTLYRRFPTRADLVLAVAGERLVGLLATAEEALALEDGWEGFLLLLRTMVDAFGEDRALRELVMQTKADGLPAELAAQARESADRLRVAFAAVVDRAHAEGGLNPRFTAADMPVLVSALLAAREFGAGVRDDLDRRLVGLMVEGLRPDAPAHGSAERFTEVPPLGEGDLRALLRRRHLEA</sequence>
<dbReference type="SUPFAM" id="SSF46689">
    <property type="entry name" value="Homeodomain-like"/>
    <property type="match status" value="1"/>
</dbReference>
<dbReference type="InterPro" id="IPR009057">
    <property type="entry name" value="Homeodomain-like_sf"/>
</dbReference>
<feature type="DNA-binding region" description="H-T-H motif" evidence="4">
    <location>
        <begin position="30"/>
        <end position="49"/>
    </location>
</feature>
<accession>A0A9X2D9T6</accession>
<dbReference type="InterPro" id="IPR001647">
    <property type="entry name" value="HTH_TetR"/>
</dbReference>
<dbReference type="InterPro" id="IPR049445">
    <property type="entry name" value="TetR_SbtR-like_C"/>
</dbReference>
<feature type="domain" description="HTH tetR-type" evidence="5">
    <location>
        <begin position="8"/>
        <end position="67"/>
    </location>
</feature>
<evidence type="ECO:0000259" key="5">
    <source>
        <dbReference type="PROSITE" id="PS50977"/>
    </source>
</evidence>
<keyword evidence="7" id="KW-1185">Reference proteome</keyword>
<dbReference type="PROSITE" id="PS50977">
    <property type="entry name" value="HTH_TETR_2"/>
    <property type="match status" value="1"/>
</dbReference>
<dbReference type="Gene3D" id="1.10.357.10">
    <property type="entry name" value="Tetracycline Repressor, domain 2"/>
    <property type="match status" value="1"/>
</dbReference>
<name>A0A9X2D9T6_9ACTN</name>